<dbReference type="PANTHER" id="PTHR31118">
    <property type="entry name" value="CYCLASE-LIKE PROTEIN 2"/>
    <property type="match status" value="1"/>
</dbReference>
<dbReference type="EMBL" id="CP002344">
    <property type="protein sequence ID" value="ADU51584.1"/>
    <property type="molecule type" value="Genomic_DNA"/>
</dbReference>
<reference evidence="2" key="2">
    <citation type="journal article" date="2010" name="Stand. Genomic Sci.">
        <title>Complete genome sequence of Thermaerobacter marianensis type strain (7p75aT).</title>
        <authorList>
            <person name="Han C."/>
            <person name="Gu W."/>
            <person name="Zhang X."/>
            <person name="Lapidus A."/>
            <person name="Nolan M."/>
            <person name="Copeland A."/>
            <person name="Lucas S."/>
            <person name="Glavina Del Rio T."/>
            <person name="Tice H."/>
            <person name="Cheng J."/>
            <person name="Tapia R."/>
            <person name="Goodwin L."/>
            <person name="Pitluck S."/>
            <person name="Pagani I."/>
            <person name="Ivanova N."/>
            <person name="Mavromatis K."/>
            <person name="Mikhailova N."/>
            <person name="Pati A."/>
            <person name="Chen A."/>
            <person name="Palaniappan K."/>
            <person name="Land M."/>
            <person name="Hauser L."/>
            <person name="Chang Y."/>
            <person name="Jeffries C."/>
            <person name="Schneider S."/>
            <person name="Rohde M."/>
            <person name="Goker M."/>
            <person name="Pukall R."/>
            <person name="Woyke T."/>
            <person name="Bristow J."/>
            <person name="Eisen J."/>
            <person name="Markowitz V."/>
            <person name="Hugenholtz P."/>
            <person name="Kyrpides N."/>
            <person name="Klenk H."/>
            <person name="Detter J."/>
        </authorList>
    </citation>
    <scope>NUCLEOTIDE SEQUENCE [LARGE SCALE GENOMIC DNA]</scope>
    <source>
        <strain evidence="2">ATCC 700841 / DSM 12885 / JCM 10246 / 7p75a</strain>
    </source>
</reference>
<dbReference type="PANTHER" id="PTHR31118:SF12">
    <property type="entry name" value="CYCLASE-LIKE PROTEIN 2"/>
    <property type="match status" value="1"/>
</dbReference>
<dbReference type="KEGG" id="tmr:Tmar_1471"/>
<dbReference type="AlphaFoldDB" id="E6SGD2"/>
<protein>
    <submittedName>
        <fullName evidence="1">Cyclase family protein</fullName>
    </submittedName>
</protein>
<gene>
    <name evidence="1" type="ordered locus">Tmar_1471</name>
</gene>
<dbReference type="Pfam" id="PF04199">
    <property type="entry name" value="Cyclase"/>
    <property type="match status" value="1"/>
</dbReference>
<dbReference type="Proteomes" id="UP000008915">
    <property type="component" value="Chromosome"/>
</dbReference>
<dbReference type="InterPro" id="IPR007325">
    <property type="entry name" value="KFase/CYL"/>
</dbReference>
<name>E6SGD2_THEM7</name>
<dbReference type="Gene3D" id="3.50.30.50">
    <property type="entry name" value="Putative cyclase"/>
    <property type="match status" value="1"/>
</dbReference>
<evidence type="ECO:0000313" key="1">
    <source>
        <dbReference type="EMBL" id="ADU51584.1"/>
    </source>
</evidence>
<evidence type="ECO:0000313" key="2">
    <source>
        <dbReference type="Proteomes" id="UP000008915"/>
    </source>
</evidence>
<dbReference type="STRING" id="644966.Tmar_1471"/>
<dbReference type="RefSeq" id="WP_013495888.1">
    <property type="nucleotide sequence ID" value="NC_014831.1"/>
</dbReference>
<dbReference type="SUPFAM" id="SSF102198">
    <property type="entry name" value="Putative cyclase"/>
    <property type="match status" value="1"/>
</dbReference>
<accession>E6SGD2</accession>
<dbReference type="eggNOG" id="COG1878">
    <property type="taxonomic scope" value="Bacteria"/>
</dbReference>
<dbReference type="GO" id="GO:0004061">
    <property type="term" value="F:arylformamidase activity"/>
    <property type="evidence" value="ECO:0007669"/>
    <property type="project" value="InterPro"/>
</dbReference>
<reference evidence="1 2" key="1">
    <citation type="journal article" date="2010" name="Stand. Genomic Sci.">
        <title>Complete genome sequence of Thermaerobacter marianensis type strain (7p75a).</title>
        <authorList>
            <person name="Han C."/>
            <person name="Gu W."/>
            <person name="Zhang X."/>
            <person name="Lapidus A."/>
            <person name="Nolan M."/>
            <person name="Copeland A."/>
            <person name="Lucas S."/>
            <person name="Del Rio T.G."/>
            <person name="Tice H."/>
            <person name="Cheng J.F."/>
            <person name="Tapia R."/>
            <person name="Goodwin L."/>
            <person name="Pitluck S."/>
            <person name="Pagani I."/>
            <person name="Ivanova N."/>
            <person name="Mavromatis K."/>
            <person name="Mikhailova N."/>
            <person name="Pati A."/>
            <person name="Chen A."/>
            <person name="Palaniappan K."/>
            <person name="Land M."/>
            <person name="Hauser L."/>
            <person name="Chang Y.J."/>
            <person name="Jeffries C.D."/>
            <person name="Schneider S."/>
            <person name="Rohde M."/>
            <person name="Goker M."/>
            <person name="Pukall R."/>
            <person name="Woyke T."/>
            <person name="Bristow J."/>
            <person name="Eisen J.A."/>
            <person name="Markowitz V."/>
            <person name="Hugenholtz P."/>
            <person name="Kyrpides N.C."/>
            <person name="Klenk H.P."/>
            <person name="Detter J.C."/>
        </authorList>
    </citation>
    <scope>NUCLEOTIDE SEQUENCE [LARGE SCALE GENOMIC DNA]</scope>
    <source>
        <strain evidence="2">ATCC 700841 / DSM 12885 / JCM 10246 / 7p75a</strain>
    </source>
</reference>
<dbReference type="HOGENOM" id="CLU_030671_3_0_9"/>
<keyword evidence="2" id="KW-1185">Reference proteome</keyword>
<dbReference type="InterPro" id="IPR037175">
    <property type="entry name" value="KFase_sf"/>
</dbReference>
<organism evidence="1 2">
    <name type="scientific">Thermaerobacter marianensis (strain ATCC 700841 / DSM 12885 / JCM 10246 / 7p75a)</name>
    <dbReference type="NCBI Taxonomy" id="644966"/>
    <lineage>
        <taxon>Bacteria</taxon>
        <taxon>Bacillati</taxon>
        <taxon>Bacillota</taxon>
        <taxon>Clostridia</taxon>
        <taxon>Eubacteriales</taxon>
        <taxon>Clostridiales Family XVII. Incertae Sedis</taxon>
        <taxon>Thermaerobacter</taxon>
    </lineage>
</organism>
<proteinExistence type="predicted"/>
<dbReference type="GO" id="GO:0019441">
    <property type="term" value="P:L-tryptophan catabolic process to kynurenine"/>
    <property type="evidence" value="ECO:0007669"/>
    <property type="project" value="InterPro"/>
</dbReference>
<sequence>MTANPPRESAGFPGFPPVEPVDLSHVELIDLSHPWSVHTPAFAGYDGPVVKWIKRPAFDRVGGQKIETTLHVGTHLDAPIHFITGGKDIASLPLDRLFGPGVVVDISDEVGDYDIYTPEHITRKVEVRKGDILIIHTGYHHFYNHGDRPDEERYFCKHPGPTREFAEWALSMELRWIGVDAGSADHPMNTVIRKLRPDLAREAERKLGRPLDEIFPDHEFQLMHNFLFPHDLVHVENVGGDIDRVLNQRVWIGCFPWKFEGGEAAFCRVVAFVKK</sequence>